<evidence type="ECO:0000256" key="1">
    <source>
        <dbReference type="ARBA" id="ARBA00023002"/>
    </source>
</evidence>
<proteinExistence type="predicted"/>
<dbReference type="KEGG" id="mvu:Metvu_1238"/>
<dbReference type="STRING" id="579137.Metvu_1238"/>
<accession>C9RHP2</accession>
<dbReference type="Proteomes" id="UP000002063">
    <property type="component" value="Chromosome"/>
</dbReference>
<keyword evidence="1" id="KW-0560">Oxidoreductase</keyword>
<sequence>MRKEIRLSGFGGQGIILAGVILGRAAALYDKKEAVQTQSYGPEARGGASKSEVVISEEPIDFPKVIKPDILVCLSQQAYDKYKDDIKDGGILLIDEDLVSIEQKPKADVKIYKIPFTRIASEDIKLPIVANIVMLGSLTKLTGIVSEESMKKSILDSVPKGTEEKNLLAFNKGYEFAENL</sequence>
<dbReference type="GeneID" id="8513578"/>
<protein>
    <submittedName>
        <fullName evidence="3">Pyruvate/ketoisovalerate oxidoreductase, gamma subunit</fullName>
    </submittedName>
</protein>
<dbReference type="NCBIfam" id="TIGR02175">
    <property type="entry name" value="PorC_KorC"/>
    <property type="match status" value="1"/>
</dbReference>
<evidence type="ECO:0000313" key="3">
    <source>
        <dbReference type="EMBL" id="ACX73094.1"/>
    </source>
</evidence>
<dbReference type="HOGENOM" id="CLU_087284_0_0_2"/>
<dbReference type="InterPro" id="IPR019752">
    <property type="entry name" value="Pyrv/ketoisovalerate_OxRed_cat"/>
</dbReference>
<dbReference type="NCBIfam" id="NF006323">
    <property type="entry name" value="PRK08537.1"/>
    <property type="match status" value="1"/>
</dbReference>
<evidence type="ECO:0000259" key="2">
    <source>
        <dbReference type="Pfam" id="PF01558"/>
    </source>
</evidence>
<dbReference type="PANTHER" id="PTHR42730">
    <property type="entry name" value="2-OXOGLUTARATE SYNTHASE SUBUNIT KORC"/>
    <property type="match status" value="1"/>
</dbReference>
<organism evidence="3 4">
    <name type="scientific">Methanocaldococcus vulcanius (strain ATCC 700851 / DSM 12094 / M7)</name>
    <name type="common">Methanococcus vulcanius</name>
    <dbReference type="NCBI Taxonomy" id="579137"/>
    <lineage>
        <taxon>Archaea</taxon>
        <taxon>Methanobacteriati</taxon>
        <taxon>Methanobacteriota</taxon>
        <taxon>Methanomada group</taxon>
        <taxon>Methanococci</taxon>
        <taxon>Methanococcales</taxon>
        <taxon>Methanocaldococcaceae</taxon>
        <taxon>Methanocaldococcus</taxon>
    </lineage>
</organism>
<dbReference type="AlphaFoldDB" id="C9RHP2"/>
<dbReference type="RefSeq" id="WP_015733314.1">
    <property type="nucleotide sequence ID" value="NC_013407.1"/>
</dbReference>
<feature type="domain" description="Pyruvate/ketoisovalerate oxidoreductase catalytic" evidence="2">
    <location>
        <begin position="11"/>
        <end position="175"/>
    </location>
</feature>
<dbReference type="InterPro" id="IPR011894">
    <property type="entry name" value="PorC_KorC"/>
</dbReference>
<dbReference type="SUPFAM" id="SSF53323">
    <property type="entry name" value="Pyruvate-ferredoxin oxidoreductase, PFOR, domain III"/>
    <property type="match status" value="1"/>
</dbReference>
<dbReference type="Gene3D" id="3.40.920.10">
    <property type="entry name" value="Pyruvate-ferredoxin oxidoreductase, PFOR, domain III"/>
    <property type="match status" value="1"/>
</dbReference>
<keyword evidence="4" id="KW-1185">Reference proteome</keyword>
<dbReference type="InterPro" id="IPR002869">
    <property type="entry name" value="Pyrv_flavodox_OxRed_cen"/>
</dbReference>
<evidence type="ECO:0000313" key="4">
    <source>
        <dbReference type="Proteomes" id="UP000002063"/>
    </source>
</evidence>
<keyword evidence="3" id="KW-0670">Pyruvate</keyword>
<dbReference type="EMBL" id="CP001787">
    <property type="protein sequence ID" value="ACX73094.1"/>
    <property type="molecule type" value="Genomic_DNA"/>
</dbReference>
<dbReference type="Pfam" id="PF01558">
    <property type="entry name" value="POR"/>
    <property type="match status" value="1"/>
</dbReference>
<dbReference type="GO" id="GO:0016625">
    <property type="term" value="F:oxidoreductase activity, acting on the aldehyde or oxo group of donors, iron-sulfur protein as acceptor"/>
    <property type="evidence" value="ECO:0007669"/>
    <property type="project" value="InterPro"/>
</dbReference>
<dbReference type="eggNOG" id="arCOG01602">
    <property type="taxonomic scope" value="Archaea"/>
</dbReference>
<gene>
    <name evidence="3" type="ordered locus">Metvu_1238</name>
</gene>
<name>C9RHP2_METVM</name>
<dbReference type="PANTHER" id="PTHR42730:SF1">
    <property type="entry name" value="2-OXOGLUTARATE SYNTHASE SUBUNIT KORC"/>
    <property type="match status" value="1"/>
</dbReference>
<dbReference type="OrthoDB" id="18183at2157"/>
<reference evidence="3" key="1">
    <citation type="submission" date="2009-10" db="EMBL/GenBank/DDBJ databases">
        <title>Complete sequence of chromosome of Methanocaldococcus vulcanius M7.</title>
        <authorList>
            <consortium name="US DOE Joint Genome Institute"/>
            <person name="Lucas S."/>
            <person name="Copeland A."/>
            <person name="Lapidus A."/>
            <person name="Glavina del Rio T."/>
            <person name="Dalin E."/>
            <person name="Tice H."/>
            <person name="Bruce D."/>
            <person name="Goodwin L."/>
            <person name="Pitluck S."/>
            <person name="Lcollab F.I."/>
            <person name="Brettin T."/>
            <person name="Detter J.C."/>
            <person name="Han C."/>
            <person name="Tapia R."/>
            <person name="Kuske C.R."/>
            <person name="Schmutz J."/>
            <person name="Larimer F."/>
            <person name="Land M."/>
            <person name="Hauser L."/>
            <person name="Kyrpides N."/>
            <person name="Ovchinikova G."/>
            <person name="Sieprawska-Lupa M."/>
            <person name="Whitman W.B."/>
            <person name="Woyke T."/>
        </authorList>
    </citation>
    <scope>NUCLEOTIDE SEQUENCE [LARGE SCALE GENOMIC DNA]</scope>
    <source>
        <strain evidence="3">M7</strain>
    </source>
</reference>
<dbReference type="InterPro" id="IPR052554">
    <property type="entry name" value="2-oxoglutarate_synth_KorC"/>
</dbReference>